<feature type="transmembrane region" description="Helical" evidence="11">
    <location>
        <begin position="12"/>
        <end position="33"/>
    </location>
</feature>
<sequence>MCRHLAAISMPLLEWIFVVAVPTTIYIRIVGLAPRHRTDADVDIANPQNCVGYGESNCVSLQSIMPTLILTALLTLITIVIFGDSESDISCPIEEHGANYGTSSSNEHETNDTTSKGSSSRPKVLTKRGTGIVMGSHLVPILYASTHLFLGKVNCGESQSTCLIDTYNSTSMVHLKLALLGGLSFAVSNLYTKCHHCMHESSRLRYMPSMQLTSTIYMILLVSDLTVSKWIIQNQQYDYILTVAMNLLHMIIMSRHSISHSWHNSFTPGEWMAVSTIITSTIVEFILQYLTHTRAVNLPEPMAVAHAGLSGCILGIVSSNLLQKILNESKQSVFASLVVVVAITVGCLEFAMDAITSSKASIGHSQIPLSIHWLINFLYSEPNNHVFKNNNLPPSRVMILLYWTAVLATALLVSIYIASWTTSCGTQKQKRRVVMARKYFHLVAILLFAPITWLDRDMMCLSYAIAVALMLVIEMVRFSTPQCEESGTITTLSSVAFVNQFYTIFFDEKDSSGGIVVSHIALIVGCACPLWIHQFLQYHSELDANSINWRLLSLLPYLGVLVLGIGDSAGAIGGLSFANPTRWLGGSSRTLEGSVCMFTSMLCFIGLASIMSELDYWQSMTQFVLPLFALTMIEASTKQNDNICLPIAASTLAILAISS</sequence>
<evidence type="ECO:0000256" key="5">
    <source>
        <dbReference type="ARBA" id="ARBA00022692"/>
    </source>
</evidence>
<feature type="transmembrane region" description="Helical" evidence="11">
    <location>
        <begin position="590"/>
        <end position="610"/>
    </location>
</feature>
<feature type="transmembrane region" description="Helical" evidence="11">
    <location>
        <begin position="334"/>
        <end position="352"/>
    </location>
</feature>
<evidence type="ECO:0000256" key="4">
    <source>
        <dbReference type="ARBA" id="ARBA00022679"/>
    </source>
</evidence>
<evidence type="ECO:0000256" key="11">
    <source>
        <dbReference type="SAM" id="Phobius"/>
    </source>
</evidence>
<evidence type="ECO:0000313" key="13">
    <source>
        <dbReference type="Proteomes" id="UP001530400"/>
    </source>
</evidence>
<feature type="transmembrane region" description="Helical" evidence="11">
    <location>
        <begin position="397"/>
        <end position="418"/>
    </location>
</feature>
<feature type="transmembrane region" description="Helical" evidence="11">
    <location>
        <begin position="131"/>
        <end position="151"/>
    </location>
</feature>
<evidence type="ECO:0000256" key="3">
    <source>
        <dbReference type="ARBA" id="ARBA00012132"/>
    </source>
</evidence>
<dbReference type="PANTHER" id="PTHR13205:SF15">
    <property type="entry name" value="DOLICHOL KINASE"/>
    <property type="match status" value="1"/>
</dbReference>
<dbReference type="GO" id="GO:0004168">
    <property type="term" value="F:dolichol kinase activity"/>
    <property type="evidence" value="ECO:0007669"/>
    <property type="project" value="UniProtKB-EC"/>
</dbReference>
<dbReference type="EMBL" id="JALLPJ020001380">
    <property type="protein sequence ID" value="KAL3766752.1"/>
    <property type="molecule type" value="Genomic_DNA"/>
</dbReference>
<dbReference type="PANTHER" id="PTHR13205">
    <property type="entry name" value="TRANSMEMBRANE PROTEIN 15-RELATED"/>
    <property type="match status" value="1"/>
</dbReference>
<evidence type="ECO:0000313" key="12">
    <source>
        <dbReference type="EMBL" id="KAL3766752.1"/>
    </source>
</evidence>
<name>A0ABD3MSU4_9STRA</name>
<keyword evidence="8 11" id="KW-1133">Transmembrane helix</keyword>
<feature type="transmembrane region" description="Helical" evidence="11">
    <location>
        <begin position="171"/>
        <end position="191"/>
    </location>
</feature>
<dbReference type="EC" id="2.7.1.108" evidence="3"/>
<proteinExistence type="inferred from homology"/>
<evidence type="ECO:0000256" key="7">
    <source>
        <dbReference type="ARBA" id="ARBA00022824"/>
    </source>
</evidence>
<evidence type="ECO:0000256" key="6">
    <source>
        <dbReference type="ARBA" id="ARBA00022777"/>
    </source>
</evidence>
<comment type="similarity">
    <text evidence="2">Belongs to the polyprenol kinase family.</text>
</comment>
<feature type="transmembrane region" description="Helical" evidence="11">
    <location>
        <begin position="64"/>
        <end position="83"/>
    </location>
</feature>
<comment type="subcellular location">
    <subcellularLocation>
        <location evidence="1">Endoplasmic reticulum membrane</location>
        <topology evidence="1">Multi-pass membrane protein</topology>
    </subcellularLocation>
</comment>
<feature type="transmembrane region" description="Helical" evidence="11">
    <location>
        <begin position="554"/>
        <end position="578"/>
    </location>
</feature>
<keyword evidence="7" id="KW-0256">Endoplasmic reticulum</keyword>
<keyword evidence="5 11" id="KW-0812">Transmembrane</keyword>
<feature type="region of interest" description="Disordered" evidence="10">
    <location>
        <begin position="99"/>
        <end position="124"/>
    </location>
</feature>
<feature type="transmembrane region" description="Helical" evidence="11">
    <location>
        <begin position="515"/>
        <end position="534"/>
    </location>
</feature>
<evidence type="ECO:0000256" key="8">
    <source>
        <dbReference type="ARBA" id="ARBA00022989"/>
    </source>
</evidence>
<comment type="caution">
    <text evidence="12">The sequence shown here is derived from an EMBL/GenBank/DDBJ whole genome shotgun (WGS) entry which is preliminary data.</text>
</comment>
<feature type="compositionally biased region" description="Polar residues" evidence="10">
    <location>
        <begin position="112"/>
        <end position="121"/>
    </location>
</feature>
<dbReference type="Proteomes" id="UP001530400">
    <property type="component" value="Unassembled WGS sequence"/>
</dbReference>
<reference evidence="12 13" key="1">
    <citation type="submission" date="2024-10" db="EMBL/GenBank/DDBJ databases">
        <title>Updated reference genomes for cyclostephanoid diatoms.</title>
        <authorList>
            <person name="Roberts W.R."/>
            <person name="Alverson A.J."/>
        </authorList>
    </citation>
    <scope>NUCLEOTIDE SEQUENCE [LARGE SCALE GENOMIC DNA]</scope>
    <source>
        <strain evidence="12 13">AJA010-31</strain>
    </source>
</reference>
<feature type="transmembrane region" description="Helical" evidence="11">
    <location>
        <begin position="270"/>
        <end position="291"/>
    </location>
</feature>
<evidence type="ECO:0000256" key="9">
    <source>
        <dbReference type="ARBA" id="ARBA00023136"/>
    </source>
</evidence>
<feature type="transmembrane region" description="Helical" evidence="11">
    <location>
        <begin position="212"/>
        <end position="233"/>
    </location>
</feature>
<keyword evidence="4" id="KW-0808">Transferase</keyword>
<feature type="transmembrane region" description="Helical" evidence="11">
    <location>
        <begin position="239"/>
        <end position="258"/>
    </location>
</feature>
<feature type="transmembrane region" description="Helical" evidence="11">
    <location>
        <begin position="303"/>
        <end position="322"/>
    </location>
</feature>
<gene>
    <name evidence="12" type="ORF">ACHAWO_005150</name>
</gene>
<evidence type="ECO:0000256" key="2">
    <source>
        <dbReference type="ARBA" id="ARBA00010794"/>
    </source>
</evidence>
<keyword evidence="9 11" id="KW-0472">Membrane</keyword>
<protein>
    <recommendedName>
        <fullName evidence="3">dolichol kinase</fullName>
        <ecNumber evidence="3">2.7.1.108</ecNumber>
    </recommendedName>
</protein>
<keyword evidence="13" id="KW-1185">Reference proteome</keyword>
<keyword evidence="6" id="KW-0418">Kinase</keyword>
<feature type="transmembrane region" description="Helical" evidence="11">
    <location>
        <begin position="461"/>
        <end position="478"/>
    </location>
</feature>
<accession>A0ABD3MSU4</accession>
<organism evidence="12 13">
    <name type="scientific">Cyclotella atomus</name>
    <dbReference type="NCBI Taxonomy" id="382360"/>
    <lineage>
        <taxon>Eukaryota</taxon>
        <taxon>Sar</taxon>
        <taxon>Stramenopiles</taxon>
        <taxon>Ochrophyta</taxon>
        <taxon>Bacillariophyta</taxon>
        <taxon>Coscinodiscophyceae</taxon>
        <taxon>Thalassiosirophycidae</taxon>
        <taxon>Stephanodiscales</taxon>
        <taxon>Stephanodiscaceae</taxon>
        <taxon>Cyclotella</taxon>
    </lineage>
</organism>
<dbReference type="AlphaFoldDB" id="A0ABD3MSU4"/>
<dbReference type="InterPro" id="IPR032974">
    <property type="entry name" value="Polypren_kinase"/>
</dbReference>
<evidence type="ECO:0000256" key="10">
    <source>
        <dbReference type="SAM" id="MobiDB-lite"/>
    </source>
</evidence>
<evidence type="ECO:0000256" key="1">
    <source>
        <dbReference type="ARBA" id="ARBA00004477"/>
    </source>
</evidence>
<dbReference type="GO" id="GO:0005789">
    <property type="term" value="C:endoplasmic reticulum membrane"/>
    <property type="evidence" value="ECO:0007669"/>
    <property type="project" value="UniProtKB-SubCell"/>
</dbReference>
<feature type="transmembrane region" description="Helical" evidence="11">
    <location>
        <begin position="439"/>
        <end position="455"/>
    </location>
</feature>